<keyword evidence="2" id="KW-0238">DNA-binding</keyword>
<evidence type="ECO:0000259" key="4">
    <source>
        <dbReference type="PROSITE" id="PS51077"/>
    </source>
</evidence>
<dbReference type="SUPFAM" id="SSF46785">
    <property type="entry name" value="Winged helix' DNA-binding domain"/>
    <property type="match status" value="1"/>
</dbReference>
<name>A0A4Q9DFY4_9BACL</name>
<evidence type="ECO:0000256" key="3">
    <source>
        <dbReference type="ARBA" id="ARBA00023163"/>
    </source>
</evidence>
<keyword evidence="1" id="KW-0805">Transcription regulation</keyword>
<evidence type="ECO:0000256" key="1">
    <source>
        <dbReference type="ARBA" id="ARBA00023015"/>
    </source>
</evidence>
<comment type="caution">
    <text evidence="6">The sequence shown here is derived from an EMBL/GenBank/DDBJ whole genome shotgun (WGS) entry which is preliminary data.</text>
</comment>
<feature type="domain" description="HTH iclR-type" evidence="4">
    <location>
        <begin position="10"/>
        <end position="71"/>
    </location>
</feature>
<proteinExistence type="predicted"/>
<dbReference type="Pfam" id="PF01614">
    <property type="entry name" value="IclR_C"/>
    <property type="match status" value="1"/>
</dbReference>
<dbReference type="SMART" id="SM00346">
    <property type="entry name" value="HTH_ICLR"/>
    <property type="match status" value="1"/>
</dbReference>
<dbReference type="GO" id="GO:0045892">
    <property type="term" value="P:negative regulation of DNA-templated transcription"/>
    <property type="evidence" value="ECO:0007669"/>
    <property type="project" value="TreeGrafter"/>
</dbReference>
<dbReference type="InterPro" id="IPR014757">
    <property type="entry name" value="Tscrpt_reg_IclR_C"/>
</dbReference>
<evidence type="ECO:0000259" key="5">
    <source>
        <dbReference type="PROSITE" id="PS51078"/>
    </source>
</evidence>
<feature type="domain" description="IclR-ED" evidence="5">
    <location>
        <begin position="72"/>
        <end position="255"/>
    </location>
</feature>
<dbReference type="SUPFAM" id="SSF55781">
    <property type="entry name" value="GAF domain-like"/>
    <property type="match status" value="1"/>
</dbReference>
<dbReference type="GO" id="GO:0003677">
    <property type="term" value="F:DNA binding"/>
    <property type="evidence" value="ECO:0007669"/>
    <property type="project" value="UniProtKB-KW"/>
</dbReference>
<protein>
    <submittedName>
        <fullName evidence="6">IclR family transcriptional regulator</fullName>
    </submittedName>
</protein>
<keyword evidence="3" id="KW-0804">Transcription</keyword>
<dbReference type="GO" id="GO:0003700">
    <property type="term" value="F:DNA-binding transcription factor activity"/>
    <property type="evidence" value="ECO:0007669"/>
    <property type="project" value="TreeGrafter"/>
</dbReference>
<gene>
    <name evidence="6" type="ORF">EYB31_31470</name>
</gene>
<dbReference type="Pfam" id="PF09339">
    <property type="entry name" value="HTH_IclR"/>
    <property type="match status" value="1"/>
</dbReference>
<dbReference type="OrthoDB" id="9791752at2"/>
<dbReference type="EMBL" id="SIRE01000028">
    <property type="protein sequence ID" value="TBL71065.1"/>
    <property type="molecule type" value="Genomic_DNA"/>
</dbReference>
<dbReference type="PANTHER" id="PTHR30136">
    <property type="entry name" value="HELIX-TURN-HELIX TRANSCRIPTIONAL REGULATOR, ICLR FAMILY"/>
    <property type="match status" value="1"/>
</dbReference>
<organism evidence="6 7">
    <name type="scientific">Paenibacillus thalictri</name>
    <dbReference type="NCBI Taxonomy" id="2527873"/>
    <lineage>
        <taxon>Bacteria</taxon>
        <taxon>Bacillati</taxon>
        <taxon>Bacillota</taxon>
        <taxon>Bacilli</taxon>
        <taxon>Bacillales</taxon>
        <taxon>Paenibacillaceae</taxon>
        <taxon>Paenibacillus</taxon>
    </lineage>
</organism>
<keyword evidence="7" id="KW-1185">Reference proteome</keyword>
<evidence type="ECO:0000313" key="6">
    <source>
        <dbReference type="EMBL" id="TBL71065.1"/>
    </source>
</evidence>
<dbReference type="PANTHER" id="PTHR30136:SF24">
    <property type="entry name" value="HTH-TYPE TRANSCRIPTIONAL REPRESSOR ALLR"/>
    <property type="match status" value="1"/>
</dbReference>
<reference evidence="6 7" key="1">
    <citation type="submission" date="2019-02" db="EMBL/GenBank/DDBJ databases">
        <title>Paenibacillus sp. nov., isolated from surface-sterilized tissue of Thalictrum simplex L.</title>
        <authorList>
            <person name="Tuo L."/>
        </authorList>
    </citation>
    <scope>NUCLEOTIDE SEQUENCE [LARGE SCALE GENOMIC DNA]</scope>
    <source>
        <strain evidence="6 7">N2SHLJ1</strain>
    </source>
</reference>
<dbReference type="AlphaFoldDB" id="A0A4Q9DFY4"/>
<dbReference type="PROSITE" id="PS51077">
    <property type="entry name" value="HTH_ICLR"/>
    <property type="match status" value="1"/>
</dbReference>
<dbReference type="InterPro" id="IPR029016">
    <property type="entry name" value="GAF-like_dom_sf"/>
</dbReference>
<dbReference type="Proteomes" id="UP000293142">
    <property type="component" value="Unassembled WGS sequence"/>
</dbReference>
<dbReference type="RefSeq" id="WP_131017480.1">
    <property type="nucleotide sequence ID" value="NZ_SIRE01000028.1"/>
</dbReference>
<sequence length="259" mass="28804">MLTTDKKYNVPALEKAIAIIETLSQHNDPVGVSELCKLLDIPKTSVFFILNTLEQHQYIAKTQDGKYTLGTQFINIGLAVLNKIDIRVFARPYLEKLQNETGFTVHLAILDNWEAMYVEKVENNAFVKFSTYIGQRQPLHVTGVGKAIAAYMPEHQLEECLRVKGLPEKTEKTITNVNDFKIALEAIRKQGYAVEDEEGESGVRCVGAPVFDHQGNLKAAISITALRTDLPIHDIAKVGEKVKASALEISAQLGYYGTK</sequence>
<dbReference type="Gene3D" id="1.10.10.10">
    <property type="entry name" value="Winged helix-like DNA-binding domain superfamily/Winged helix DNA-binding domain"/>
    <property type="match status" value="1"/>
</dbReference>
<dbReference type="InterPro" id="IPR036390">
    <property type="entry name" value="WH_DNA-bd_sf"/>
</dbReference>
<dbReference type="InterPro" id="IPR050707">
    <property type="entry name" value="HTH_MetabolicPath_Reg"/>
</dbReference>
<evidence type="ECO:0000313" key="7">
    <source>
        <dbReference type="Proteomes" id="UP000293142"/>
    </source>
</evidence>
<accession>A0A4Q9DFY4</accession>
<evidence type="ECO:0000256" key="2">
    <source>
        <dbReference type="ARBA" id="ARBA00023125"/>
    </source>
</evidence>
<dbReference type="Gene3D" id="3.30.450.40">
    <property type="match status" value="1"/>
</dbReference>
<dbReference type="InterPro" id="IPR036388">
    <property type="entry name" value="WH-like_DNA-bd_sf"/>
</dbReference>
<dbReference type="InterPro" id="IPR005471">
    <property type="entry name" value="Tscrpt_reg_IclR_N"/>
</dbReference>
<dbReference type="PROSITE" id="PS51078">
    <property type="entry name" value="ICLR_ED"/>
    <property type="match status" value="1"/>
</dbReference>